<feature type="non-terminal residue" evidence="11">
    <location>
        <position position="159"/>
    </location>
</feature>
<evidence type="ECO:0000256" key="8">
    <source>
        <dbReference type="ARBA" id="ARBA00022776"/>
    </source>
</evidence>
<keyword evidence="9" id="KW-0226">DNA condensation</keyword>
<comment type="subcellular location">
    <subcellularLocation>
        <location evidence="1">Chromosome</location>
    </subcellularLocation>
    <subcellularLocation>
        <location evidence="2">Cytoplasm</location>
    </subcellularLocation>
</comment>
<dbReference type="AlphaFoldDB" id="A0A820MBR0"/>
<keyword evidence="10" id="KW-0131">Cell cycle</keyword>
<dbReference type="PANTHER" id="PTHR13108">
    <property type="entry name" value="CONDENSIN COMPLEX SUBUNIT 2"/>
    <property type="match status" value="1"/>
</dbReference>
<reference evidence="11" key="1">
    <citation type="submission" date="2021-02" db="EMBL/GenBank/DDBJ databases">
        <authorList>
            <person name="Nowell W R."/>
        </authorList>
    </citation>
    <scope>NUCLEOTIDE SEQUENCE</scope>
</reference>
<dbReference type="EMBL" id="CAJOAZ010023043">
    <property type="protein sequence ID" value="CAF4371719.1"/>
    <property type="molecule type" value="Genomic_DNA"/>
</dbReference>
<proteinExistence type="inferred from homology"/>
<evidence type="ECO:0000313" key="12">
    <source>
        <dbReference type="Proteomes" id="UP000663844"/>
    </source>
</evidence>
<evidence type="ECO:0000256" key="1">
    <source>
        <dbReference type="ARBA" id="ARBA00004286"/>
    </source>
</evidence>
<organism evidence="11 12">
    <name type="scientific">Adineta steineri</name>
    <dbReference type="NCBI Taxonomy" id="433720"/>
    <lineage>
        <taxon>Eukaryota</taxon>
        <taxon>Metazoa</taxon>
        <taxon>Spiralia</taxon>
        <taxon>Gnathifera</taxon>
        <taxon>Rotifera</taxon>
        <taxon>Eurotatoria</taxon>
        <taxon>Bdelloidea</taxon>
        <taxon>Adinetida</taxon>
        <taxon>Adinetidae</taxon>
        <taxon>Adineta</taxon>
    </lineage>
</organism>
<dbReference type="Pfam" id="PF05786">
    <property type="entry name" value="Cnd2"/>
    <property type="match status" value="1"/>
</dbReference>
<evidence type="ECO:0000256" key="9">
    <source>
        <dbReference type="ARBA" id="ARBA00023067"/>
    </source>
</evidence>
<dbReference type="GO" id="GO:0007076">
    <property type="term" value="P:mitotic chromosome condensation"/>
    <property type="evidence" value="ECO:0007669"/>
    <property type="project" value="InterPro"/>
</dbReference>
<evidence type="ECO:0000256" key="5">
    <source>
        <dbReference type="ARBA" id="ARBA00022454"/>
    </source>
</evidence>
<keyword evidence="5" id="KW-0158">Chromosome</keyword>
<evidence type="ECO:0000256" key="7">
    <source>
        <dbReference type="ARBA" id="ARBA00022618"/>
    </source>
</evidence>
<comment type="caution">
    <text evidence="11">The sequence shown here is derived from an EMBL/GenBank/DDBJ whole genome shotgun (WGS) entry which is preliminary data.</text>
</comment>
<dbReference type="GO" id="GO:0051301">
    <property type="term" value="P:cell division"/>
    <property type="evidence" value="ECO:0007669"/>
    <property type="project" value="UniProtKB-KW"/>
</dbReference>
<evidence type="ECO:0000313" key="11">
    <source>
        <dbReference type="EMBL" id="CAF4371719.1"/>
    </source>
</evidence>
<evidence type="ECO:0000256" key="2">
    <source>
        <dbReference type="ARBA" id="ARBA00004496"/>
    </source>
</evidence>
<name>A0A820MBR0_9BILA</name>
<dbReference type="GO" id="GO:0003682">
    <property type="term" value="F:chromatin binding"/>
    <property type="evidence" value="ECO:0007669"/>
    <property type="project" value="TreeGrafter"/>
</dbReference>
<comment type="similarity">
    <text evidence="3">Belongs to the CND2 (condensin subunit 2) family.</text>
</comment>
<accession>A0A820MBR0</accession>
<evidence type="ECO:0000256" key="10">
    <source>
        <dbReference type="ARBA" id="ARBA00023306"/>
    </source>
</evidence>
<protein>
    <recommendedName>
        <fullName evidence="4">Condensin complex subunit 2</fullName>
    </recommendedName>
</protein>
<evidence type="ECO:0000256" key="3">
    <source>
        <dbReference type="ARBA" id="ARBA00009471"/>
    </source>
</evidence>
<dbReference type="PANTHER" id="PTHR13108:SF9">
    <property type="entry name" value="CONDENSIN COMPLEX SUBUNIT 2"/>
    <property type="match status" value="1"/>
</dbReference>
<dbReference type="GO" id="GO:0000796">
    <property type="term" value="C:condensin complex"/>
    <property type="evidence" value="ECO:0007669"/>
    <property type="project" value="InterPro"/>
</dbReference>
<keyword evidence="7" id="KW-0132">Cell division</keyword>
<keyword evidence="6" id="KW-0963">Cytoplasm</keyword>
<sequence>MMTTITTTDTDFFADNQPMNDEELTKLHESTLQMFRSNKIGPKNAFDIVLIDYLPAIFEATSFEDDHLNNFQSVGTTLETSAKIYAARIDSLYSETRKTQSILRSTNDNFNRLIDDDDDDIDGSNEDDCSQRRISNNKKIRLLMKRKKTIVTDRNKLLL</sequence>
<evidence type="ECO:0000256" key="6">
    <source>
        <dbReference type="ARBA" id="ARBA00022490"/>
    </source>
</evidence>
<keyword evidence="8" id="KW-0498">Mitosis</keyword>
<dbReference type="Proteomes" id="UP000663844">
    <property type="component" value="Unassembled WGS sequence"/>
</dbReference>
<dbReference type="GO" id="GO:0005737">
    <property type="term" value="C:cytoplasm"/>
    <property type="evidence" value="ECO:0007669"/>
    <property type="project" value="UniProtKB-SubCell"/>
</dbReference>
<gene>
    <name evidence="11" type="ORF">OXD698_LOCUS49877</name>
</gene>
<evidence type="ECO:0000256" key="4">
    <source>
        <dbReference type="ARBA" id="ARBA00016065"/>
    </source>
</evidence>
<dbReference type="InterPro" id="IPR022816">
    <property type="entry name" value="Condensin_barren_su2"/>
</dbReference>